<dbReference type="InterPro" id="IPR050661">
    <property type="entry name" value="BglG_antiterminators"/>
</dbReference>
<keyword evidence="5" id="KW-0804">Transcription</keyword>
<dbReference type="GO" id="GO:0006355">
    <property type="term" value="P:regulation of DNA-templated transcription"/>
    <property type="evidence" value="ECO:0007669"/>
    <property type="project" value="InterPro"/>
</dbReference>
<feature type="domain" description="PTS EIIB type-2" evidence="7">
    <location>
        <begin position="405"/>
        <end position="497"/>
    </location>
</feature>
<dbReference type="Pfam" id="PF08279">
    <property type="entry name" value="HTH_11"/>
    <property type="match status" value="1"/>
</dbReference>
<evidence type="ECO:0000259" key="6">
    <source>
        <dbReference type="PROSITE" id="PS51094"/>
    </source>
</evidence>
<organism evidence="9 10">
    <name type="scientific">Streptococcus macacae NCTC 11558</name>
    <dbReference type="NCBI Taxonomy" id="764298"/>
    <lineage>
        <taxon>Bacteria</taxon>
        <taxon>Bacillati</taxon>
        <taxon>Bacillota</taxon>
        <taxon>Bacilli</taxon>
        <taxon>Lactobacillales</taxon>
        <taxon>Streptococcaceae</taxon>
        <taxon>Streptococcus</taxon>
    </lineage>
</organism>
<protein>
    <submittedName>
        <fullName evidence="9">Phosphoenolpyruvate-dependent sugar PTS family porter, EIIA 2</fullName>
    </submittedName>
</protein>
<dbReference type="InterPro" id="IPR016152">
    <property type="entry name" value="PTrfase/Anion_transptr"/>
</dbReference>
<dbReference type="Gene3D" id="1.10.10.10">
    <property type="entry name" value="Winged helix-like DNA-binding domain superfamily/Winged helix DNA-binding domain"/>
    <property type="match status" value="1"/>
</dbReference>
<gene>
    <name evidence="9" type="ORF">STRMA_0253</name>
</gene>
<dbReference type="eggNOG" id="COG3711">
    <property type="taxonomic scope" value="Bacteria"/>
</dbReference>
<dbReference type="InterPro" id="IPR013011">
    <property type="entry name" value="PTS_EIIB_2"/>
</dbReference>
<dbReference type="PROSITE" id="PS51099">
    <property type="entry name" value="PTS_EIIB_TYPE_2"/>
    <property type="match status" value="1"/>
</dbReference>
<dbReference type="InterPro" id="IPR036634">
    <property type="entry name" value="PRD_sf"/>
</dbReference>
<evidence type="ECO:0000256" key="1">
    <source>
        <dbReference type="ARBA" id="ARBA00022679"/>
    </source>
</evidence>
<keyword evidence="1" id="KW-0808">Transferase</keyword>
<dbReference type="AlphaFoldDB" id="G5JYJ2"/>
<keyword evidence="2" id="KW-0677">Repeat</keyword>
<dbReference type="SUPFAM" id="SSF52794">
    <property type="entry name" value="PTS system IIB component-like"/>
    <property type="match status" value="1"/>
</dbReference>
<dbReference type="Pfam" id="PF00359">
    <property type="entry name" value="PTS_EIIA_2"/>
    <property type="match status" value="1"/>
</dbReference>
<name>G5JYJ2_9STRE</name>
<keyword evidence="10" id="KW-1185">Reference proteome</keyword>
<evidence type="ECO:0000256" key="3">
    <source>
        <dbReference type="ARBA" id="ARBA00023015"/>
    </source>
</evidence>
<dbReference type="InterPro" id="IPR036095">
    <property type="entry name" value="PTS_EIIB-like_sf"/>
</dbReference>
<feature type="domain" description="PTS EIIA type-2" evidence="6">
    <location>
        <begin position="513"/>
        <end position="656"/>
    </location>
</feature>
<evidence type="ECO:0000259" key="8">
    <source>
        <dbReference type="PROSITE" id="PS51372"/>
    </source>
</evidence>
<evidence type="ECO:0000313" key="10">
    <source>
        <dbReference type="Proteomes" id="UP000003573"/>
    </source>
</evidence>
<dbReference type="SUPFAM" id="SSF63520">
    <property type="entry name" value="PTS-regulatory domain, PRD"/>
    <property type="match status" value="2"/>
</dbReference>
<dbReference type="InterPro" id="IPR002178">
    <property type="entry name" value="PTS_EIIA_type-2_dom"/>
</dbReference>
<dbReference type="STRING" id="764298.STRMA_0253"/>
<accession>G5JYJ2</accession>
<dbReference type="InterPro" id="IPR003501">
    <property type="entry name" value="PTS_EIIB_2/3"/>
</dbReference>
<dbReference type="PANTHER" id="PTHR30185">
    <property type="entry name" value="CRYPTIC BETA-GLUCOSIDE BGL OPERON ANTITERMINATOR"/>
    <property type="match status" value="1"/>
</dbReference>
<dbReference type="PANTHER" id="PTHR30185:SF18">
    <property type="entry name" value="TRANSCRIPTIONAL REGULATOR MTLR"/>
    <property type="match status" value="1"/>
</dbReference>
<dbReference type="EMBL" id="AEUW02000001">
    <property type="protein sequence ID" value="EHJ51725.1"/>
    <property type="molecule type" value="Genomic_DNA"/>
</dbReference>
<dbReference type="GO" id="GO:0009401">
    <property type="term" value="P:phosphoenolpyruvate-dependent sugar phosphotransferase system"/>
    <property type="evidence" value="ECO:0007669"/>
    <property type="project" value="InterPro"/>
</dbReference>
<evidence type="ECO:0000256" key="2">
    <source>
        <dbReference type="ARBA" id="ARBA00022737"/>
    </source>
</evidence>
<dbReference type="InterPro" id="IPR007737">
    <property type="entry name" value="Mga_HTH"/>
</dbReference>
<feature type="domain" description="PRD" evidence="8">
    <location>
        <begin position="186"/>
        <end position="291"/>
    </location>
</feature>
<dbReference type="SUPFAM" id="SSF55804">
    <property type="entry name" value="Phoshotransferase/anion transport protein"/>
    <property type="match status" value="1"/>
</dbReference>
<comment type="caution">
    <text evidence="9">The sequence shown here is derived from an EMBL/GenBank/DDBJ whole genome shotgun (WGS) entry which is preliminary data.</text>
</comment>
<dbReference type="InterPro" id="IPR011608">
    <property type="entry name" value="PRD"/>
</dbReference>
<dbReference type="Gene3D" id="1.10.1790.10">
    <property type="entry name" value="PRD domain"/>
    <property type="match status" value="2"/>
</dbReference>
<sequence>MMLSQKEKLIVHYLSQHRDRFVTSKELAKHLSCSDRTVRAYIKSFMAYSSKETGVELVAKQGYGYRLQLIDEQIYFRFISENNLDQIKETIDINDRHNYILNQLIFEQNKVFFDDLMDQLYVSRSTLSSDFKKIRKELLQYDLTVESRANKGVFVKGSEHDKRRFIMDYFFSGHFLKNLHQYVGDDFFKLPISFEELTIIVLDECRSEQLQLSDFMIQNLIVHIALAIKRIKDGFELSPIAIDYQKFQKEIRVSKRILNRIQKRMNIVFPQEEGQYIALHLITNSIDSQKEENKNTETPIRYDLMKALRQIDEYYHYHFADDFILIEGLLVHLEVLEKRLKMNVHLNNPLLEEIKEQYSDIFHLTKDLLAKLEGFSQMTLSDDEIAYMTLHLMAALERYKEKNKLNVLVICATGYGSAQMLKERIENELSPYLNIVDLIGYYDINDDKLQGIDLIISSIDLSHLVFTIPVLTVSVFLKDDEVAQIKEKIRTLHPSLQKKVRSNSDLTLEQVFDHYFSEKYFQIFDQISKEELLEKMAACLNDRGKADYTSSMLDLIRQREEMSTVLFNDFIAVPHPLKAIDKMHKIGIAIMKKGLYWEDKFKSIRLVFLVSPSICENEGLPLIIKRIVDLTDQKELQEQLIKSNSFAEFKRIFLSGQKKG</sequence>
<feature type="domain" description="PRD" evidence="8">
    <location>
        <begin position="295"/>
        <end position="402"/>
    </location>
</feature>
<dbReference type="GO" id="GO:0008982">
    <property type="term" value="F:protein-N(PI)-phosphohistidine-sugar phosphotransferase activity"/>
    <property type="evidence" value="ECO:0007669"/>
    <property type="project" value="InterPro"/>
</dbReference>
<evidence type="ECO:0000313" key="9">
    <source>
        <dbReference type="EMBL" id="EHJ51725.1"/>
    </source>
</evidence>
<evidence type="ECO:0000256" key="4">
    <source>
        <dbReference type="ARBA" id="ARBA00023159"/>
    </source>
</evidence>
<dbReference type="CDD" id="cd05568">
    <property type="entry name" value="PTS_IIB_bgl_like"/>
    <property type="match status" value="1"/>
</dbReference>
<dbReference type="Pfam" id="PF05043">
    <property type="entry name" value="Mga"/>
    <property type="match status" value="1"/>
</dbReference>
<dbReference type="Pfam" id="PF00874">
    <property type="entry name" value="PRD"/>
    <property type="match status" value="2"/>
</dbReference>
<dbReference type="eggNOG" id="COG1762">
    <property type="taxonomic scope" value="Bacteria"/>
</dbReference>
<dbReference type="Gene3D" id="3.40.930.10">
    <property type="entry name" value="Mannitol-specific EII, Chain A"/>
    <property type="match status" value="1"/>
</dbReference>
<dbReference type="Proteomes" id="UP000003573">
    <property type="component" value="Unassembled WGS sequence"/>
</dbReference>
<proteinExistence type="predicted"/>
<keyword evidence="3" id="KW-0805">Transcription regulation</keyword>
<dbReference type="InterPro" id="IPR036388">
    <property type="entry name" value="WH-like_DNA-bd_sf"/>
</dbReference>
<evidence type="ECO:0000259" key="7">
    <source>
        <dbReference type="PROSITE" id="PS51099"/>
    </source>
</evidence>
<reference evidence="9 10" key="1">
    <citation type="journal article" date="2014" name="Int. J. Syst. Evol. Microbiol.">
        <title>Phylogenomics and the dynamic genome evolution of the genus Streptococcus.</title>
        <authorList>
            <consortium name="The Broad Institute Genome Sequencing Platform"/>
            <person name="Richards V.P."/>
            <person name="Palmer S.R."/>
            <person name="Pavinski Bitar P.D."/>
            <person name="Qin X."/>
            <person name="Weinstock G.M."/>
            <person name="Highlander S.K."/>
            <person name="Town C.D."/>
            <person name="Burne R.A."/>
            <person name="Stanhope M.J."/>
        </authorList>
    </citation>
    <scope>NUCLEOTIDE SEQUENCE [LARGE SCALE GENOMIC DNA]</scope>
    <source>
        <strain evidence="9 10">NCTC 11558</strain>
    </source>
</reference>
<dbReference type="PROSITE" id="PS51094">
    <property type="entry name" value="PTS_EIIA_TYPE_2"/>
    <property type="match status" value="1"/>
</dbReference>
<dbReference type="Pfam" id="PF02302">
    <property type="entry name" value="PTS_IIB"/>
    <property type="match status" value="1"/>
</dbReference>
<keyword evidence="4" id="KW-0010">Activator</keyword>
<evidence type="ECO:0000256" key="5">
    <source>
        <dbReference type="ARBA" id="ARBA00023163"/>
    </source>
</evidence>
<dbReference type="Gene3D" id="3.40.50.2300">
    <property type="match status" value="1"/>
</dbReference>
<dbReference type="InterPro" id="IPR013196">
    <property type="entry name" value="HTH_11"/>
</dbReference>
<dbReference type="PROSITE" id="PS51372">
    <property type="entry name" value="PRD_2"/>
    <property type="match status" value="2"/>
</dbReference>